<dbReference type="Proteomes" id="UP000532746">
    <property type="component" value="Unassembled WGS sequence"/>
</dbReference>
<keyword evidence="2" id="KW-1185">Reference proteome</keyword>
<dbReference type="EMBL" id="JACHGG010000003">
    <property type="protein sequence ID" value="MBB6059392.1"/>
    <property type="molecule type" value="Genomic_DNA"/>
</dbReference>
<sequence length="30" mass="2997">MAVLLATDGAARIRGASFEVDAGDSALFTA</sequence>
<comment type="caution">
    <text evidence="1">The sequence shown here is derived from an EMBL/GenBank/DDBJ whole genome shotgun (WGS) entry which is preliminary data.</text>
</comment>
<evidence type="ECO:0000313" key="2">
    <source>
        <dbReference type="Proteomes" id="UP000532746"/>
    </source>
</evidence>
<organism evidence="1 2">
    <name type="scientific">Hymenobacter luteus</name>
    <dbReference type="NCBI Taxonomy" id="1411122"/>
    <lineage>
        <taxon>Bacteria</taxon>
        <taxon>Pseudomonadati</taxon>
        <taxon>Bacteroidota</taxon>
        <taxon>Cytophagia</taxon>
        <taxon>Cytophagales</taxon>
        <taxon>Hymenobacteraceae</taxon>
        <taxon>Hymenobacter</taxon>
    </lineage>
</organism>
<protein>
    <submittedName>
        <fullName evidence="1">Uncharacterized protein</fullName>
    </submittedName>
</protein>
<gene>
    <name evidence="1" type="ORF">HNQ93_002252</name>
</gene>
<proteinExistence type="predicted"/>
<accession>A0A7W9WD78</accession>
<evidence type="ECO:0000313" key="1">
    <source>
        <dbReference type="EMBL" id="MBB6059392.1"/>
    </source>
</evidence>
<name>A0A7W9WD78_9BACT</name>
<dbReference type="AlphaFoldDB" id="A0A7W9WD78"/>
<reference evidence="1 2" key="1">
    <citation type="submission" date="2020-08" db="EMBL/GenBank/DDBJ databases">
        <title>Genomic Encyclopedia of Type Strains, Phase IV (KMG-IV): sequencing the most valuable type-strain genomes for metagenomic binning, comparative biology and taxonomic classification.</title>
        <authorList>
            <person name="Goeker M."/>
        </authorList>
    </citation>
    <scope>NUCLEOTIDE SEQUENCE [LARGE SCALE GENOMIC DNA]</scope>
    <source>
        <strain evidence="1 2">DSM 26718</strain>
    </source>
</reference>